<proteinExistence type="predicted"/>
<dbReference type="Gene3D" id="1.10.150.690">
    <property type="entry name" value="DUF2063"/>
    <property type="match status" value="1"/>
</dbReference>
<evidence type="ECO:0000259" key="1">
    <source>
        <dbReference type="Pfam" id="PF09836"/>
    </source>
</evidence>
<dbReference type="InterPro" id="IPR018640">
    <property type="entry name" value="DUF2063"/>
</dbReference>
<feature type="domain" description="Putative DNA-binding" evidence="1">
    <location>
        <begin position="23"/>
        <end position="114"/>
    </location>
</feature>
<dbReference type="KEGG" id="phs:C2L64_29770"/>
<gene>
    <name evidence="2" type="ORF">C2L64_29770</name>
</gene>
<evidence type="ECO:0000313" key="2">
    <source>
        <dbReference type="EMBL" id="AUT73168.1"/>
    </source>
</evidence>
<dbReference type="Proteomes" id="UP000236649">
    <property type="component" value="Chromosome 2"/>
</dbReference>
<dbReference type="Pfam" id="PF09836">
    <property type="entry name" value="DUF2063"/>
    <property type="match status" value="1"/>
</dbReference>
<dbReference type="AlphaFoldDB" id="A0AAN1JFR0"/>
<dbReference type="InterPro" id="IPR044922">
    <property type="entry name" value="DUF2063_N_sf"/>
</dbReference>
<evidence type="ECO:0000313" key="3">
    <source>
        <dbReference type="Proteomes" id="UP000236649"/>
    </source>
</evidence>
<protein>
    <submittedName>
        <fullName evidence="2">DUF2063 domain-containing protein</fullName>
    </submittedName>
</protein>
<dbReference type="EMBL" id="CP026106">
    <property type="protein sequence ID" value="AUT73168.1"/>
    <property type="molecule type" value="Genomic_DNA"/>
</dbReference>
<reference evidence="2 3" key="1">
    <citation type="submission" date="2018-01" db="EMBL/GenBank/DDBJ databases">
        <title>Species boundaries and ecological features among Paraburkholderia terrae DSMZ17804T, P. hospita DSMZ17164T and P. caribensis DSMZ13236T.</title>
        <authorList>
            <person name="Pratama A.A."/>
        </authorList>
    </citation>
    <scope>NUCLEOTIDE SEQUENCE [LARGE SCALE GENOMIC DNA]</scope>
    <source>
        <strain evidence="2 3">DSM 17164</strain>
    </source>
</reference>
<accession>A0AAN1JFR0</accession>
<sequence>MVLLKPPPASARIPLNSHSLFERQKHFASALLYPAMPVPPGLVGPDRQPSEKRFNVYRNNVVVGLVDALKAAFPAVLRIVGDEFFAAMARIYVSRQPPESPVMLDYGGTFPDFIEAFRPANSMPYLHDVARLERAWAEAYHAAEVSPIDHAVLATIDADSLPHLRLTLHPSARVVRSCIPVVQIWQMNIDRGKPTGVDITIGGEDALVLRPHAEVEVRRLPVGAAAFIHAIAANHSMNEATTLALDDHADFDLAGALRDLFMIGAIVGLSPRASDSGHLRGIDESA</sequence>
<name>A0AAN1JFR0_9BURK</name>
<organism evidence="2 3">
    <name type="scientific">Paraburkholderia hospita</name>
    <dbReference type="NCBI Taxonomy" id="169430"/>
    <lineage>
        <taxon>Bacteria</taxon>
        <taxon>Pseudomonadati</taxon>
        <taxon>Pseudomonadota</taxon>
        <taxon>Betaproteobacteria</taxon>
        <taxon>Burkholderiales</taxon>
        <taxon>Burkholderiaceae</taxon>
        <taxon>Paraburkholderia</taxon>
    </lineage>
</organism>